<keyword evidence="8" id="KW-0010">Activator</keyword>
<evidence type="ECO:0000313" key="15">
    <source>
        <dbReference type="EMBL" id="TPG13020.1"/>
    </source>
</evidence>
<comment type="cofactor">
    <cofactor evidence="13">
        <name>Zn(2+)</name>
        <dbReference type="ChEBI" id="CHEBI:29105"/>
    </cofactor>
    <text evidence="13">Binds 1 zinc ion per subunit.</text>
</comment>
<dbReference type="Proteomes" id="UP000318413">
    <property type="component" value="Unassembled WGS sequence"/>
</dbReference>
<keyword evidence="16" id="KW-1185">Reference proteome</keyword>
<dbReference type="InterPro" id="IPR036388">
    <property type="entry name" value="WH-like_DNA-bd_sf"/>
</dbReference>
<dbReference type="GO" id="GO:0003908">
    <property type="term" value="F:methylated-DNA-[protein]-cysteine S-methyltransferase activity"/>
    <property type="evidence" value="ECO:0007669"/>
    <property type="project" value="UniProtKB-EC"/>
</dbReference>
<protein>
    <recommendedName>
        <fullName evidence="3">methylated-DNA--[protein]-cysteine S-methyltransferase</fullName>
        <ecNumber evidence="3">2.1.1.63</ecNumber>
    </recommendedName>
</protein>
<dbReference type="FunFam" id="1.10.10.10:FF:000214">
    <property type="entry name" value="Methylated-DNA--protein-cysteine methyltransferase"/>
    <property type="match status" value="1"/>
</dbReference>
<keyword evidence="10" id="KW-0234">DNA repair</keyword>
<dbReference type="InterPro" id="IPR008332">
    <property type="entry name" value="MethylG_MeTrfase_N"/>
</dbReference>
<evidence type="ECO:0000256" key="12">
    <source>
        <dbReference type="PIRSR" id="PIRSR000409-1"/>
    </source>
</evidence>
<dbReference type="GO" id="GO:0043565">
    <property type="term" value="F:sequence-specific DNA binding"/>
    <property type="evidence" value="ECO:0007669"/>
    <property type="project" value="InterPro"/>
</dbReference>
<evidence type="ECO:0000256" key="4">
    <source>
        <dbReference type="ARBA" id="ARBA00022603"/>
    </source>
</evidence>
<dbReference type="GO" id="GO:0008270">
    <property type="term" value="F:zinc ion binding"/>
    <property type="evidence" value="ECO:0007669"/>
    <property type="project" value="InterPro"/>
</dbReference>
<dbReference type="InterPro" id="IPR009057">
    <property type="entry name" value="Homeodomain-like_sf"/>
</dbReference>
<evidence type="ECO:0000256" key="5">
    <source>
        <dbReference type="ARBA" id="ARBA00022679"/>
    </source>
</evidence>
<dbReference type="InterPro" id="IPR016221">
    <property type="entry name" value="Bifunct_regulatory_prot_Ada"/>
</dbReference>
<dbReference type="InterPro" id="IPR036217">
    <property type="entry name" value="MethylDNA_cys_MeTrfase_DNAb"/>
</dbReference>
<keyword evidence="6" id="KW-0227">DNA damage</keyword>
<keyword evidence="7" id="KW-0805">Transcription regulation</keyword>
<sequence length="359" mass="37692">MDDIDPIAATGIDSAVAWSAFERRDRSYDGQFVGAVKTTGIYCKPSCPARHPLRANVAFYPTPAAARAAGFRACLRCKPDEIGRDRVAVAAAVALIESAAPPVGLDALAAQVGYAPHHFHRLFKRATGVTPAAYARGLRSTRAATALHTEASVTEAIYEAGYSAPSRFYDGGAKRLGMTPSAWARGGAGVTIRWTITATSLGPLFIAATDKGLCRVSFDEDAAALAARFPHAEIVPGRNALADLAARVVAAVESPERDHDLPIDVRGTAFQEAVWQALRTIPAGETRTYSELAAIAGRPAAVRAAGTACGANPLAVVVPCHRAQRTDGSLGGYAYGLDRKRALLAREDQWAGADAGAQE</sequence>
<dbReference type="SUPFAM" id="SSF57884">
    <property type="entry name" value="Ada DNA repair protein, N-terminal domain (N-Ada 10)"/>
    <property type="match status" value="1"/>
</dbReference>
<evidence type="ECO:0000256" key="9">
    <source>
        <dbReference type="ARBA" id="ARBA00023163"/>
    </source>
</evidence>
<dbReference type="Gene3D" id="1.10.10.10">
    <property type="entry name" value="Winged helix-like DNA-binding domain superfamily/Winged helix DNA-binding domain"/>
    <property type="match status" value="1"/>
</dbReference>
<dbReference type="PANTHER" id="PTHR10815">
    <property type="entry name" value="METHYLATED-DNA--PROTEIN-CYSTEINE METHYLTRANSFERASE"/>
    <property type="match status" value="1"/>
</dbReference>
<keyword evidence="13" id="KW-0479">Metal-binding</keyword>
<dbReference type="InterPro" id="IPR035451">
    <property type="entry name" value="Ada-like_dom_sf"/>
</dbReference>
<feature type="binding site" evidence="13">
    <location>
        <position position="74"/>
    </location>
    <ligand>
        <name>Zn(2+)</name>
        <dbReference type="ChEBI" id="CHEBI:29105"/>
    </ligand>
</feature>
<dbReference type="InterPro" id="IPR018060">
    <property type="entry name" value="HTH_AraC"/>
</dbReference>
<organism evidence="15 16">
    <name type="scientific">Sphingomonas oligophenolica</name>
    <dbReference type="NCBI Taxonomy" id="301154"/>
    <lineage>
        <taxon>Bacteria</taxon>
        <taxon>Pseudomonadati</taxon>
        <taxon>Pseudomonadota</taxon>
        <taxon>Alphaproteobacteria</taxon>
        <taxon>Sphingomonadales</taxon>
        <taxon>Sphingomonadaceae</taxon>
        <taxon>Sphingomonas</taxon>
    </lineage>
</organism>
<keyword evidence="9" id="KW-0804">Transcription</keyword>
<dbReference type="InterPro" id="IPR004026">
    <property type="entry name" value="Ada_DNA_repair_Zn-bd"/>
</dbReference>
<dbReference type="EC" id="2.1.1.63" evidence="3"/>
<dbReference type="Pfam" id="PF12833">
    <property type="entry name" value="HTH_18"/>
    <property type="match status" value="1"/>
</dbReference>
<feature type="active site" description="Nucleophile; methyl group acceptor from either O6-methylguanine or O4-methylthymine" evidence="12">
    <location>
        <position position="320"/>
    </location>
</feature>
<evidence type="ECO:0000256" key="3">
    <source>
        <dbReference type="ARBA" id="ARBA00011918"/>
    </source>
</evidence>
<dbReference type="NCBIfam" id="TIGR00589">
    <property type="entry name" value="ogt"/>
    <property type="match status" value="1"/>
</dbReference>
<comment type="catalytic activity">
    <reaction evidence="11">
        <text>a 6-O-methyl-2'-deoxyguanosine in DNA + L-cysteinyl-[protein] = S-methyl-L-cysteinyl-[protein] + a 2'-deoxyguanosine in DNA</text>
        <dbReference type="Rhea" id="RHEA:24000"/>
        <dbReference type="Rhea" id="RHEA-COMP:10131"/>
        <dbReference type="Rhea" id="RHEA-COMP:10132"/>
        <dbReference type="Rhea" id="RHEA-COMP:11367"/>
        <dbReference type="Rhea" id="RHEA-COMP:11368"/>
        <dbReference type="ChEBI" id="CHEBI:29950"/>
        <dbReference type="ChEBI" id="CHEBI:82612"/>
        <dbReference type="ChEBI" id="CHEBI:85445"/>
        <dbReference type="ChEBI" id="CHEBI:85448"/>
        <dbReference type="EC" id="2.1.1.63"/>
    </reaction>
</comment>
<dbReference type="PIRSF" id="PIRSF000409">
    <property type="entry name" value="Ada"/>
    <property type="match status" value="1"/>
</dbReference>
<evidence type="ECO:0000256" key="6">
    <source>
        <dbReference type="ARBA" id="ARBA00022763"/>
    </source>
</evidence>
<proteinExistence type="inferred from homology"/>
<dbReference type="Pfam" id="PF02870">
    <property type="entry name" value="Methyltransf_1N"/>
    <property type="match status" value="1"/>
</dbReference>
<feature type="binding site" evidence="13">
    <location>
        <position position="43"/>
    </location>
    <ligand>
        <name>Zn(2+)</name>
        <dbReference type="ChEBI" id="CHEBI:29105"/>
    </ligand>
</feature>
<evidence type="ECO:0000256" key="10">
    <source>
        <dbReference type="ARBA" id="ARBA00023204"/>
    </source>
</evidence>
<accession>A0A502CKB5</accession>
<feature type="domain" description="HTH araC/xylS-type" evidence="14">
    <location>
        <begin position="85"/>
        <end position="186"/>
    </location>
</feature>
<comment type="caution">
    <text evidence="15">The sequence shown here is derived from an EMBL/GenBank/DDBJ whole genome shotgun (WGS) entry which is preliminary data.</text>
</comment>
<dbReference type="SUPFAM" id="SSF46689">
    <property type="entry name" value="Homeodomain-like"/>
    <property type="match status" value="1"/>
</dbReference>
<evidence type="ECO:0000256" key="1">
    <source>
        <dbReference type="ARBA" id="ARBA00001286"/>
    </source>
</evidence>
<dbReference type="CDD" id="cd06445">
    <property type="entry name" value="ATase"/>
    <property type="match status" value="1"/>
</dbReference>
<dbReference type="EMBL" id="RCZK01000004">
    <property type="protein sequence ID" value="TPG13020.1"/>
    <property type="molecule type" value="Genomic_DNA"/>
</dbReference>
<evidence type="ECO:0000256" key="2">
    <source>
        <dbReference type="ARBA" id="ARBA00008711"/>
    </source>
</evidence>
<dbReference type="SUPFAM" id="SSF53155">
    <property type="entry name" value="Methylated DNA-protein cysteine methyltransferase domain"/>
    <property type="match status" value="1"/>
</dbReference>
<comment type="similarity">
    <text evidence="2">Belongs to the MGMT family.</text>
</comment>
<feature type="binding site" evidence="13">
    <location>
        <position position="77"/>
    </location>
    <ligand>
        <name>Zn(2+)</name>
        <dbReference type="ChEBI" id="CHEBI:29105"/>
    </ligand>
</feature>
<dbReference type="SUPFAM" id="SSF46767">
    <property type="entry name" value="Methylated DNA-protein cysteine methyltransferase, C-terminal domain"/>
    <property type="match status" value="1"/>
</dbReference>
<dbReference type="Pfam" id="PF01035">
    <property type="entry name" value="DNA_binding_1"/>
    <property type="match status" value="1"/>
</dbReference>
<dbReference type="PANTHER" id="PTHR10815:SF14">
    <property type="entry name" value="BIFUNCTIONAL TRANSCRIPTIONAL ACTIVATOR_DNA REPAIR ENZYME ADA"/>
    <property type="match status" value="1"/>
</dbReference>
<dbReference type="Gene3D" id="3.40.10.10">
    <property type="entry name" value="DNA Methylphosphotriester Repair Domain"/>
    <property type="match status" value="1"/>
</dbReference>
<dbReference type="RefSeq" id="WP_140869414.1">
    <property type="nucleotide sequence ID" value="NZ_RCZK01000004.1"/>
</dbReference>
<dbReference type="GO" id="GO:0032259">
    <property type="term" value="P:methylation"/>
    <property type="evidence" value="ECO:0007669"/>
    <property type="project" value="UniProtKB-KW"/>
</dbReference>
<evidence type="ECO:0000256" key="11">
    <source>
        <dbReference type="ARBA" id="ARBA00049348"/>
    </source>
</evidence>
<evidence type="ECO:0000256" key="13">
    <source>
        <dbReference type="PIRSR" id="PIRSR000409-3"/>
    </source>
</evidence>
<name>A0A502CKB5_9SPHN</name>
<feature type="binding site" evidence="13">
    <location>
        <position position="47"/>
    </location>
    <ligand>
        <name>Zn(2+)</name>
        <dbReference type="ChEBI" id="CHEBI:29105"/>
    </ligand>
</feature>
<keyword evidence="4 15" id="KW-0489">Methyltransferase</keyword>
<evidence type="ECO:0000313" key="16">
    <source>
        <dbReference type="Proteomes" id="UP000318413"/>
    </source>
</evidence>
<dbReference type="Gene3D" id="3.30.160.70">
    <property type="entry name" value="Methylated DNA-protein cysteine methyltransferase domain"/>
    <property type="match status" value="1"/>
</dbReference>
<evidence type="ECO:0000256" key="8">
    <source>
        <dbReference type="ARBA" id="ARBA00023159"/>
    </source>
</evidence>
<keyword evidence="13" id="KW-0862">Zinc</keyword>
<evidence type="ECO:0000259" key="14">
    <source>
        <dbReference type="PROSITE" id="PS01124"/>
    </source>
</evidence>
<evidence type="ECO:0000256" key="7">
    <source>
        <dbReference type="ARBA" id="ARBA00023015"/>
    </source>
</evidence>
<dbReference type="PROSITE" id="PS01124">
    <property type="entry name" value="HTH_ARAC_FAMILY_2"/>
    <property type="match status" value="1"/>
</dbReference>
<reference evidence="15 16" key="1">
    <citation type="journal article" date="2019" name="Environ. Microbiol.">
        <title>Species interactions and distinct microbial communities in high Arctic permafrost affected cryosols are associated with the CH4 and CO2 gas fluxes.</title>
        <authorList>
            <person name="Altshuler I."/>
            <person name="Hamel J."/>
            <person name="Turney S."/>
            <person name="Magnuson E."/>
            <person name="Levesque R."/>
            <person name="Greer C."/>
            <person name="Whyte L.G."/>
        </authorList>
    </citation>
    <scope>NUCLEOTIDE SEQUENCE [LARGE SCALE GENOMIC DNA]</scope>
    <source>
        <strain evidence="15 16">S5.1</strain>
    </source>
</reference>
<dbReference type="Pfam" id="PF02805">
    <property type="entry name" value="Ada_Zn_binding"/>
    <property type="match status" value="1"/>
</dbReference>
<dbReference type="NCBIfam" id="NF011964">
    <property type="entry name" value="PRK15435.1"/>
    <property type="match status" value="1"/>
</dbReference>
<dbReference type="GO" id="GO:0003700">
    <property type="term" value="F:DNA-binding transcription factor activity"/>
    <property type="evidence" value="ECO:0007669"/>
    <property type="project" value="InterPro"/>
</dbReference>
<dbReference type="InterPro" id="IPR036631">
    <property type="entry name" value="MGMT_N_sf"/>
</dbReference>
<dbReference type="GO" id="GO:0006281">
    <property type="term" value="P:DNA repair"/>
    <property type="evidence" value="ECO:0007669"/>
    <property type="project" value="UniProtKB-KW"/>
</dbReference>
<dbReference type="OrthoDB" id="9802228at2"/>
<gene>
    <name evidence="15" type="ORF">EAH84_06245</name>
</gene>
<feature type="active site" description="Nucleophile; methyl group acceptor from methylphosphotriester" evidence="12">
    <location>
        <position position="43"/>
    </location>
</feature>
<comment type="catalytic activity">
    <reaction evidence="1">
        <text>a 4-O-methyl-thymidine in DNA + L-cysteinyl-[protein] = a thymidine in DNA + S-methyl-L-cysteinyl-[protein]</text>
        <dbReference type="Rhea" id="RHEA:53428"/>
        <dbReference type="Rhea" id="RHEA-COMP:10131"/>
        <dbReference type="Rhea" id="RHEA-COMP:10132"/>
        <dbReference type="Rhea" id="RHEA-COMP:13555"/>
        <dbReference type="Rhea" id="RHEA-COMP:13556"/>
        <dbReference type="ChEBI" id="CHEBI:29950"/>
        <dbReference type="ChEBI" id="CHEBI:82612"/>
        <dbReference type="ChEBI" id="CHEBI:137386"/>
        <dbReference type="ChEBI" id="CHEBI:137387"/>
        <dbReference type="EC" id="2.1.1.63"/>
    </reaction>
</comment>
<dbReference type="AlphaFoldDB" id="A0A502CKB5"/>
<dbReference type="SMART" id="SM00342">
    <property type="entry name" value="HTH_ARAC"/>
    <property type="match status" value="1"/>
</dbReference>
<keyword evidence="5 15" id="KW-0808">Transferase</keyword>
<keyword evidence="15" id="KW-0238">DNA-binding</keyword>
<dbReference type="Gene3D" id="1.10.10.60">
    <property type="entry name" value="Homeodomain-like"/>
    <property type="match status" value="1"/>
</dbReference>
<dbReference type="InterPro" id="IPR014048">
    <property type="entry name" value="MethylDNA_cys_MeTrfase_DNA-bd"/>
</dbReference>